<dbReference type="Pfam" id="PF12392">
    <property type="entry name" value="DUF3656"/>
    <property type="match status" value="1"/>
</dbReference>
<evidence type="ECO:0000313" key="2">
    <source>
        <dbReference type="EMBL" id="SCY80169.1"/>
    </source>
</evidence>
<dbReference type="GO" id="GO:0008233">
    <property type="term" value="F:peptidase activity"/>
    <property type="evidence" value="ECO:0007669"/>
    <property type="project" value="UniProtKB-KW"/>
</dbReference>
<dbReference type="EMBL" id="FMUS01000016">
    <property type="protein sequence ID" value="SCY80169.1"/>
    <property type="molecule type" value="Genomic_DNA"/>
</dbReference>
<dbReference type="OrthoDB" id="9807498at2"/>
<proteinExistence type="predicted"/>
<protein>
    <submittedName>
        <fullName evidence="2">Putative protease</fullName>
    </submittedName>
</protein>
<gene>
    <name evidence="2" type="ORF">SAMN03080606_02551</name>
</gene>
<keyword evidence="2" id="KW-0378">Hydrolase</keyword>
<name>A0A1G5IX14_9FIRM</name>
<dbReference type="STRING" id="1120976.SAMN03080606_02551"/>
<dbReference type="PROSITE" id="PS01276">
    <property type="entry name" value="PEPTIDASE_U32"/>
    <property type="match status" value="1"/>
</dbReference>
<dbReference type="RefSeq" id="WP_091544002.1">
    <property type="nucleotide sequence ID" value="NZ_FMUS01000016.1"/>
</dbReference>
<dbReference type="PANTHER" id="PTHR30217">
    <property type="entry name" value="PEPTIDASE U32 FAMILY"/>
    <property type="match status" value="1"/>
</dbReference>
<keyword evidence="3" id="KW-1185">Reference proteome</keyword>
<dbReference type="InterPro" id="IPR020988">
    <property type="entry name" value="Pept_U32_collagenase"/>
</dbReference>
<evidence type="ECO:0000259" key="1">
    <source>
        <dbReference type="Pfam" id="PF12392"/>
    </source>
</evidence>
<dbReference type="GO" id="GO:0006508">
    <property type="term" value="P:proteolysis"/>
    <property type="evidence" value="ECO:0007669"/>
    <property type="project" value="UniProtKB-KW"/>
</dbReference>
<sequence length="804" mass="91052">MSTIELLAPAGSFDALKAALLNGADAVYLGGKDFSARAYASNFDRDTLKEAVEFAHIRGMKIYVTINTLLKDTEVNKLLEYVAFLYEIDVDALIIQDLGVLSLIHHGFPDFELHCSTQMTLHNSHGIEVVKELGVKRVVLARELSLEEIAKIHKSTGMELEVFIHGALCVSYSGQCLMSSYIGGRSGNRGRCAQPCRRSYRLLSDEGKGKDNQAYHLSMRDLNTLQYVDQLIDSGVTSFKIEGRMKKPQYVASIVRSYRRAIDNYISTKQVIKDEKTQHEMAQIFNRKFTRGFLFSSPREEITNIEKPNNRGIYLGEVKAVFPEKNFVQLLLNDPLAKGDGVEVWSSTQHDIGGYISALFVNKKPVIHAEKGSIVEFEMKGSIKKGDKVFKTLDINLMNELENTYANKDVAIKIWGEAIVEKSKPMKLYIWDEAGNTVYQESEYIVEEAKKMPISEERVLENLNKLGGTPFTFEHIKLQLEDGVSVPVSSINSLRRGAIDKLKDIRSNHNKRIAVKDIGKKPLKEPISRLIEGNDKKTELSLRIDSIDILKSIEAKEITRVYYGDLNTIKEAIEHCRKYKWEIYFRSPNIVKDKEYILINEKLRNLKLDGILAGDIGMISIGQKSFNLPVVADYTLNPFNSYTIDTLLALGVKGVVLSTELDLKSIGSIMANKSIDIELMAYGKLAVMTLEYCPLKLQKECNHKCHQCNVMAYDYKWKLTDQKNMAFPIAKDFLGRTIILNSQPLYMLDKLKELRKINPKRLQLSITDESPAEVQKLINHIENEDSTAALPKSFTRGHYFRGVE</sequence>
<dbReference type="InterPro" id="IPR001539">
    <property type="entry name" value="Peptidase_U32"/>
</dbReference>
<dbReference type="AlphaFoldDB" id="A0A1G5IX14"/>
<keyword evidence="2" id="KW-0645">Protease</keyword>
<organism evidence="2 3">
    <name type="scientific">Alkaliphilus peptidifermentans DSM 18978</name>
    <dbReference type="NCBI Taxonomy" id="1120976"/>
    <lineage>
        <taxon>Bacteria</taxon>
        <taxon>Bacillati</taxon>
        <taxon>Bacillota</taxon>
        <taxon>Clostridia</taxon>
        <taxon>Peptostreptococcales</taxon>
        <taxon>Natronincolaceae</taxon>
        <taxon>Alkaliphilus</taxon>
    </lineage>
</organism>
<feature type="domain" description="Peptidase U32 collagenase" evidence="1">
    <location>
        <begin position="389"/>
        <end position="506"/>
    </location>
</feature>
<reference evidence="2 3" key="1">
    <citation type="submission" date="2016-10" db="EMBL/GenBank/DDBJ databases">
        <authorList>
            <person name="de Groot N.N."/>
        </authorList>
    </citation>
    <scope>NUCLEOTIDE SEQUENCE [LARGE SCALE GENOMIC DNA]</scope>
    <source>
        <strain evidence="2 3">DSM 18978</strain>
    </source>
</reference>
<dbReference type="Proteomes" id="UP000198636">
    <property type="component" value="Unassembled WGS sequence"/>
</dbReference>
<dbReference type="Pfam" id="PF01136">
    <property type="entry name" value="Peptidase_U32"/>
    <property type="match status" value="2"/>
</dbReference>
<evidence type="ECO:0000313" key="3">
    <source>
        <dbReference type="Proteomes" id="UP000198636"/>
    </source>
</evidence>
<accession>A0A1G5IX14</accession>
<dbReference type="PANTHER" id="PTHR30217:SF10">
    <property type="entry name" value="23S RRNA 5-HYDROXYCYTIDINE C2501 SYNTHASE"/>
    <property type="match status" value="1"/>
</dbReference>
<dbReference type="InterPro" id="IPR051454">
    <property type="entry name" value="RNA/ubiquinone_mod_enzymes"/>
</dbReference>